<evidence type="ECO:0000313" key="1">
    <source>
        <dbReference type="EnsemblPlants" id="Kaladp0012s0099.1.v1.1.CDS.1"/>
    </source>
</evidence>
<accession>A0A7N0SYP1</accession>
<organism evidence="1 2">
    <name type="scientific">Kalanchoe fedtschenkoi</name>
    <name type="common">Lavender scallops</name>
    <name type="synonym">South American air plant</name>
    <dbReference type="NCBI Taxonomy" id="63787"/>
    <lineage>
        <taxon>Eukaryota</taxon>
        <taxon>Viridiplantae</taxon>
        <taxon>Streptophyta</taxon>
        <taxon>Embryophyta</taxon>
        <taxon>Tracheophyta</taxon>
        <taxon>Spermatophyta</taxon>
        <taxon>Magnoliopsida</taxon>
        <taxon>eudicotyledons</taxon>
        <taxon>Gunneridae</taxon>
        <taxon>Pentapetalae</taxon>
        <taxon>Saxifragales</taxon>
        <taxon>Crassulaceae</taxon>
        <taxon>Kalanchoe</taxon>
    </lineage>
</organism>
<dbReference type="Gramene" id="Kaladp0012s0099.1.v1.1">
    <property type="protein sequence ID" value="Kaladp0012s0099.1.v1.1.CDS.1"/>
    <property type="gene ID" value="Kaladp0012s0099.v1.1"/>
</dbReference>
<sequence>MSYIQNYMNQHLILNMSIYPDKGRVQSGGCVVHYCFGYLITSVSVSRKKDHIHSHEHLWGHFPFQASLLESSGSGDCNALDCFTLIDWQGFLEHNLLQYQIFFTQAF</sequence>
<dbReference type="AlphaFoldDB" id="A0A7N0SYP1"/>
<dbReference type="Proteomes" id="UP000594263">
    <property type="component" value="Unplaced"/>
</dbReference>
<dbReference type="EnsemblPlants" id="Kaladp0012s0099.1.v1.1">
    <property type="protein sequence ID" value="Kaladp0012s0099.1.v1.1.CDS.1"/>
    <property type="gene ID" value="Kaladp0012s0099.v1.1"/>
</dbReference>
<reference evidence="1" key="1">
    <citation type="submission" date="2021-01" db="UniProtKB">
        <authorList>
            <consortium name="EnsemblPlants"/>
        </authorList>
    </citation>
    <scope>IDENTIFICATION</scope>
</reference>
<evidence type="ECO:0000313" key="2">
    <source>
        <dbReference type="Proteomes" id="UP000594263"/>
    </source>
</evidence>
<proteinExistence type="predicted"/>
<name>A0A7N0SYP1_KALFE</name>
<protein>
    <submittedName>
        <fullName evidence="1">Uncharacterized protein</fullName>
    </submittedName>
</protein>
<keyword evidence="2" id="KW-1185">Reference proteome</keyword>